<dbReference type="Gene3D" id="1.10.10.10">
    <property type="entry name" value="Winged helix-like DNA-binding domain superfamily/Winged helix DNA-binding domain"/>
    <property type="match status" value="1"/>
</dbReference>
<dbReference type="InterPro" id="IPR036390">
    <property type="entry name" value="WH_DNA-bd_sf"/>
</dbReference>
<sequence>MRLTRYSDYAMRVMLYLAARGDRPCSISEMAAAYGISQNHLMKVMNDLGRAGYVASTRGRNGGFRLARPANEIVVGDLLRHTEDDLDLVDCPRCVLSRGCGLSSVLDEALMAFLAVLDRYTLADLIDRRQGFQSLLLSLDSGMGRIQPGLA</sequence>
<dbReference type="KEGG" id="sno:Snov_0408"/>
<dbReference type="PANTHER" id="PTHR33221:SF4">
    <property type="entry name" value="HTH-TYPE TRANSCRIPTIONAL REPRESSOR NSRR"/>
    <property type="match status" value="1"/>
</dbReference>
<dbReference type="EMBL" id="CP002026">
    <property type="protein sequence ID" value="ADH87741.1"/>
    <property type="molecule type" value="Genomic_DNA"/>
</dbReference>
<dbReference type="InterPro" id="IPR036388">
    <property type="entry name" value="WH-like_DNA-bd_sf"/>
</dbReference>
<protein>
    <submittedName>
        <fullName evidence="2">Transcriptional regulator, BadM/Rrf2 family</fullName>
    </submittedName>
</protein>
<accession>D7A323</accession>
<dbReference type="GO" id="GO:0003677">
    <property type="term" value="F:DNA binding"/>
    <property type="evidence" value="ECO:0007669"/>
    <property type="project" value="UniProtKB-KW"/>
</dbReference>
<gene>
    <name evidence="2" type="ordered locus">Snov_0408</name>
</gene>
<evidence type="ECO:0000256" key="1">
    <source>
        <dbReference type="ARBA" id="ARBA00023125"/>
    </source>
</evidence>
<dbReference type="SUPFAM" id="SSF46785">
    <property type="entry name" value="Winged helix' DNA-binding domain"/>
    <property type="match status" value="1"/>
</dbReference>
<dbReference type="RefSeq" id="WP_013165246.1">
    <property type="nucleotide sequence ID" value="NC_014217.1"/>
</dbReference>
<organism evidence="2 3">
    <name type="scientific">Ancylobacter novellus (strain ATCC 8093 / DSM 506 / JCM 20403 / CCM 1077 / IAM 12100 / NBRC 12443 / NCIMB 10456)</name>
    <name type="common">Starkeya novella</name>
    <dbReference type="NCBI Taxonomy" id="639283"/>
    <lineage>
        <taxon>Bacteria</taxon>
        <taxon>Pseudomonadati</taxon>
        <taxon>Pseudomonadota</taxon>
        <taxon>Alphaproteobacteria</taxon>
        <taxon>Hyphomicrobiales</taxon>
        <taxon>Xanthobacteraceae</taxon>
        <taxon>Ancylobacter</taxon>
    </lineage>
</organism>
<dbReference type="HOGENOM" id="CLU_107144_2_1_5"/>
<dbReference type="GO" id="GO:0005829">
    <property type="term" value="C:cytosol"/>
    <property type="evidence" value="ECO:0007669"/>
    <property type="project" value="TreeGrafter"/>
</dbReference>
<keyword evidence="1" id="KW-0238">DNA-binding</keyword>
<dbReference type="GO" id="GO:0003700">
    <property type="term" value="F:DNA-binding transcription factor activity"/>
    <property type="evidence" value="ECO:0007669"/>
    <property type="project" value="TreeGrafter"/>
</dbReference>
<evidence type="ECO:0000313" key="2">
    <source>
        <dbReference type="EMBL" id="ADH87741.1"/>
    </source>
</evidence>
<dbReference type="Proteomes" id="UP000006633">
    <property type="component" value="Chromosome"/>
</dbReference>
<proteinExistence type="predicted"/>
<dbReference type="InterPro" id="IPR030489">
    <property type="entry name" value="TR_Rrf2-type_CS"/>
</dbReference>
<dbReference type="PROSITE" id="PS51197">
    <property type="entry name" value="HTH_RRF2_2"/>
    <property type="match status" value="1"/>
</dbReference>
<keyword evidence="3" id="KW-1185">Reference proteome</keyword>
<dbReference type="eggNOG" id="COG1959">
    <property type="taxonomic scope" value="Bacteria"/>
</dbReference>
<dbReference type="OrthoDB" id="9802344at2"/>
<dbReference type="Pfam" id="PF02082">
    <property type="entry name" value="Rrf2"/>
    <property type="match status" value="1"/>
</dbReference>
<dbReference type="InterPro" id="IPR000944">
    <property type="entry name" value="Tscrpt_reg_Rrf2"/>
</dbReference>
<evidence type="ECO:0000313" key="3">
    <source>
        <dbReference type="Proteomes" id="UP000006633"/>
    </source>
</evidence>
<dbReference type="STRING" id="639283.Snov_0408"/>
<dbReference type="PROSITE" id="PS01332">
    <property type="entry name" value="HTH_RRF2_1"/>
    <property type="match status" value="1"/>
</dbReference>
<name>D7A323_ANCN5</name>
<dbReference type="PANTHER" id="PTHR33221">
    <property type="entry name" value="WINGED HELIX-TURN-HELIX TRANSCRIPTIONAL REGULATOR, RRF2 FAMILY"/>
    <property type="match status" value="1"/>
</dbReference>
<reference evidence="2 3" key="1">
    <citation type="journal article" date="2012" name="Stand. Genomic Sci.">
        <title>Complete genome sequence of the facultatively chemolithoautotrophic and methylotrophic alpha Proteobacterium Starkeya novella type strain (ATCC 8093(T)).</title>
        <authorList>
            <person name="Kappler U."/>
            <person name="Davenport K."/>
            <person name="Beatson S."/>
            <person name="Lucas S."/>
            <person name="Lapidus A."/>
            <person name="Copeland A."/>
            <person name="Berry K.W."/>
            <person name="Glavina Del Rio T."/>
            <person name="Hammon N."/>
            <person name="Dalin E."/>
            <person name="Tice H."/>
            <person name="Pitluck S."/>
            <person name="Richardson P."/>
            <person name="Bruce D."/>
            <person name="Goodwin L.A."/>
            <person name="Han C."/>
            <person name="Tapia R."/>
            <person name="Detter J.C."/>
            <person name="Chang Y.J."/>
            <person name="Jeffries C.D."/>
            <person name="Land M."/>
            <person name="Hauser L."/>
            <person name="Kyrpides N.C."/>
            <person name="Goker M."/>
            <person name="Ivanova N."/>
            <person name="Klenk H.P."/>
            <person name="Woyke T."/>
        </authorList>
    </citation>
    <scope>NUCLEOTIDE SEQUENCE [LARGE SCALE GENOMIC DNA]</scope>
    <source>
        <strain evidence="3">ATCC 8093 / DSM 506 / JCM 20403 / CCM 1077 / IAM 12100 / NBRC 12443 / NCIMB 10456</strain>
    </source>
</reference>
<dbReference type="AlphaFoldDB" id="D7A323"/>
<dbReference type="NCBIfam" id="TIGR00738">
    <property type="entry name" value="rrf2_super"/>
    <property type="match status" value="1"/>
</dbReference>